<dbReference type="FunFam" id="3.30.70.580:FF:000001">
    <property type="entry name" value="tRNA pseudouridine synthase A"/>
    <property type="match status" value="1"/>
</dbReference>
<comment type="function">
    <text evidence="4">Formation of pseudouridine at positions 38, 39 and 40 in the anticodon stem and loop of transfer RNAs.</text>
</comment>
<gene>
    <name evidence="4 9" type="primary">truA</name>
    <name evidence="9" type="ORF">PHAMO_10270</name>
</gene>
<dbReference type="EMBL" id="CAHP01000001">
    <property type="protein sequence ID" value="CCG39845.1"/>
    <property type="molecule type" value="Genomic_DNA"/>
</dbReference>
<feature type="binding site" evidence="4 6">
    <location>
        <position position="111"/>
    </location>
    <ligand>
        <name>substrate</name>
    </ligand>
</feature>
<dbReference type="eggNOG" id="COG0101">
    <property type="taxonomic scope" value="Bacteria"/>
</dbReference>
<comment type="caution">
    <text evidence="4">Lacks conserved residue(s) required for the propagation of feature annotation.</text>
</comment>
<dbReference type="EC" id="5.4.99.12" evidence="4"/>
<dbReference type="PIRSF" id="PIRSF001430">
    <property type="entry name" value="tRNA_psdUrid_synth"/>
    <property type="match status" value="1"/>
</dbReference>
<keyword evidence="10" id="KW-1185">Reference proteome</keyword>
<evidence type="ECO:0000256" key="6">
    <source>
        <dbReference type="PIRSR" id="PIRSR001430-2"/>
    </source>
</evidence>
<feature type="domain" description="Pseudouridine synthase I TruA alpha/beta" evidence="8">
    <location>
        <begin position="144"/>
        <end position="246"/>
    </location>
</feature>
<dbReference type="OrthoDB" id="9811823at2"/>
<evidence type="ECO:0000259" key="8">
    <source>
        <dbReference type="Pfam" id="PF01416"/>
    </source>
</evidence>
<reference evidence="9 10" key="1">
    <citation type="journal article" date="2012" name="J. Bacteriol.">
        <title>Draft Genome Sequence of the Purple Photosynthetic Bacterium Phaeospirillum molischianum DSM120, a Particularly Versatile Bacterium.</title>
        <authorList>
            <person name="Duquesne K."/>
            <person name="Prima V."/>
            <person name="Ji B."/>
            <person name="Rouy Z."/>
            <person name="Medigue C."/>
            <person name="Talla E."/>
            <person name="Sturgis J.N."/>
        </authorList>
    </citation>
    <scope>NUCLEOTIDE SEQUENCE [LARGE SCALE GENOMIC DNA]</scope>
    <source>
        <strain evidence="10">DSM120</strain>
    </source>
</reference>
<dbReference type="InterPro" id="IPR020097">
    <property type="entry name" value="PsdUridine_synth_TruA_a/b_dom"/>
</dbReference>
<accession>H8FNA7</accession>
<feature type="active site" description="Nucleophile" evidence="4 5">
    <location>
        <position position="52"/>
    </location>
</feature>
<comment type="caution">
    <text evidence="9">The sequence shown here is derived from an EMBL/GenBank/DDBJ whole genome shotgun (WGS) entry which is preliminary data.</text>
</comment>
<proteinExistence type="inferred from homology"/>
<dbReference type="AlphaFoldDB" id="H8FNA7"/>
<sequence length="263" mass="28676">MPRYRLLVEYDGSSYNGWQRQDHGTSVQGAIEAAAAKLCGEEVTLYAAGRTDAGVHATGQVAHLDLPRSYSGETVRDAINFHLKPNAIAILAAEEAEDGFHARFSAIGRSYLYRILNRRSAPALDRHRVWWVAASLDAERMAEAATRLLGHHDFTSFRAGCCQAKSPNKTLDRLDVTRIGDEIHIVAEARSFLHHQVRNMVGTLKLVGDGKWTPDDVTRILGAHDRAKAGPTCPATGLILTGVVYPQPPGWTAKPQGTPPPAL</sequence>
<evidence type="ECO:0000256" key="4">
    <source>
        <dbReference type="HAMAP-Rule" id="MF_00171"/>
    </source>
</evidence>
<dbReference type="GO" id="GO:0003723">
    <property type="term" value="F:RNA binding"/>
    <property type="evidence" value="ECO:0007669"/>
    <property type="project" value="InterPro"/>
</dbReference>
<keyword evidence="3 4" id="KW-0413">Isomerase</keyword>
<organism evidence="9 10">
    <name type="scientific">Magnetospirillum molischianum DSM 120</name>
    <dbReference type="NCBI Taxonomy" id="1150626"/>
    <lineage>
        <taxon>Bacteria</taxon>
        <taxon>Pseudomonadati</taxon>
        <taxon>Pseudomonadota</taxon>
        <taxon>Alphaproteobacteria</taxon>
        <taxon>Rhodospirillales</taxon>
        <taxon>Rhodospirillaceae</taxon>
        <taxon>Magnetospirillum</taxon>
    </lineage>
</organism>
<dbReference type="InterPro" id="IPR020095">
    <property type="entry name" value="PsdUridine_synth_TruA_C"/>
</dbReference>
<comment type="similarity">
    <text evidence="1 4 7">Belongs to the tRNA pseudouridine synthase TruA family.</text>
</comment>
<dbReference type="PANTHER" id="PTHR11142">
    <property type="entry name" value="PSEUDOURIDYLATE SYNTHASE"/>
    <property type="match status" value="1"/>
</dbReference>
<dbReference type="InterPro" id="IPR001406">
    <property type="entry name" value="PsdUridine_synth_TruA"/>
</dbReference>
<dbReference type="HAMAP" id="MF_00171">
    <property type="entry name" value="TruA"/>
    <property type="match status" value="1"/>
</dbReference>
<dbReference type="GO" id="GO:0031119">
    <property type="term" value="P:tRNA pseudouridine synthesis"/>
    <property type="evidence" value="ECO:0007669"/>
    <property type="project" value="UniProtKB-UniRule"/>
</dbReference>
<dbReference type="RefSeq" id="WP_002725610.1">
    <property type="nucleotide sequence ID" value="NZ_CAHP01000001.1"/>
</dbReference>
<dbReference type="InterPro" id="IPR020103">
    <property type="entry name" value="PsdUridine_synth_cat_dom_sf"/>
</dbReference>
<name>H8FNA7_MAGML</name>
<dbReference type="PANTHER" id="PTHR11142:SF0">
    <property type="entry name" value="TRNA PSEUDOURIDINE SYNTHASE-LIKE 1"/>
    <property type="match status" value="1"/>
</dbReference>
<comment type="subunit">
    <text evidence="4">Homodimer.</text>
</comment>
<evidence type="ECO:0000256" key="1">
    <source>
        <dbReference type="ARBA" id="ARBA00009375"/>
    </source>
</evidence>
<dbReference type="Pfam" id="PF01416">
    <property type="entry name" value="PseudoU_synth_1"/>
    <property type="match status" value="2"/>
</dbReference>
<evidence type="ECO:0000256" key="2">
    <source>
        <dbReference type="ARBA" id="ARBA00022694"/>
    </source>
</evidence>
<dbReference type="Gene3D" id="3.30.70.580">
    <property type="entry name" value="Pseudouridine synthase I, catalytic domain, N-terminal subdomain"/>
    <property type="match status" value="1"/>
</dbReference>
<comment type="catalytic activity">
    <reaction evidence="4 7">
        <text>uridine(38/39/40) in tRNA = pseudouridine(38/39/40) in tRNA</text>
        <dbReference type="Rhea" id="RHEA:22376"/>
        <dbReference type="Rhea" id="RHEA-COMP:10085"/>
        <dbReference type="Rhea" id="RHEA-COMP:10087"/>
        <dbReference type="ChEBI" id="CHEBI:65314"/>
        <dbReference type="ChEBI" id="CHEBI:65315"/>
        <dbReference type="EC" id="5.4.99.12"/>
    </reaction>
</comment>
<dbReference type="Gene3D" id="3.30.70.660">
    <property type="entry name" value="Pseudouridine synthase I, catalytic domain, C-terminal subdomain"/>
    <property type="match status" value="1"/>
</dbReference>
<evidence type="ECO:0000313" key="9">
    <source>
        <dbReference type="EMBL" id="CCG39845.1"/>
    </source>
</evidence>
<dbReference type="CDD" id="cd02570">
    <property type="entry name" value="PseudoU_synth_EcTruA"/>
    <property type="match status" value="1"/>
</dbReference>
<dbReference type="STRING" id="1150626.PHAMO_10270"/>
<protein>
    <recommendedName>
        <fullName evidence="4">tRNA pseudouridine synthase A</fullName>
        <ecNumber evidence="4">5.4.99.12</ecNumber>
    </recommendedName>
    <alternativeName>
        <fullName evidence="4">tRNA pseudouridine(38-40) synthase</fullName>
    </alternativeName>
    <alternativeName>
        <fullName evidence="4">tRNA pseudouridylate synthase I</fullName>
    </alternativeName>
    <alternativeName>
        <fullName evidence="4">tRNA-uridine isomerase I</fullName>
    </alternativeName>
</protein>
<dbReference type="Proteomes" id="UP000004169">
    <property type="component" value="Unassembled WGS sequence"/>
</dbReference>
<dbReference type="InterPro" id="IPR020094">
    <property type="entry name" value="TruA/RsuA/RluB/E/F_N"/>
</dbReference>
<dbReference type="GO" id="GO:0160147">
    <property type="term" value="F:tRNA pseudouridine(38-40) synthase activity"/>
    <property type="evidence" value="ECO:0007669"/>
    <property type="project" value="UniProtKB-EC"/>
</dbReference>
<evidence type="ECO:0000256" key="5">
    <source>
        <dbReference type="PIRSR" id="PIRSR001430-1"/>
    </source>
</evidence>
<dbReference type="SUPFAM" id="SSF55120">
    <property type="entry name" value="Pseudouridine synthase"/>
    <property type="match status" value="1"/>
</dbReference>
<feature type="domain" description="Pseudouridine synthase I TruA alpha/beta" evidence="8">
    <location>
        <begin position="8"/>
        <end position="104"/>
    </location>
</feature>
<keyword evidence="2 4" id="KW-0819">tRNA processing</keyword>
<evidence type="ECO:0000256" key="7">
    <source>
        <dbReference type="RuleBase" id="RU003792"/>
    </source>
</evidence>
<evidence type="ECO:0000256" key="3">
    <source>
        <dbReference type="ARBA" id="ARBA00023235"/>
    </source>
</evidence>
<evidence type="ECO:0000313" key="10">
    <source>
        <dbReference type="Proteomes" id="UP000004169"/>
    </source>
</evidence>
<dbReference type="NCBIfam" id="TIGR00071">
    <property type="entry name" value="hisT_truA"/>
    <property type="match status" value="1"/>
</dbReference>